<organism evidence="16 17">
    <name type="scientific">Lithospermum erythrorhizon</name>
    <name type="common">Purple gromwell</name>
    <name type="synonym">Lithospermum officinale var. erythrorhizon</name>
    <dbReference type="NCBI Taxonomy" id="34254"/>
    <lineage>
        <taxon>Eukaryota</taxon>
        <taxon>Viridiplantae</taxon>
        <taxon>Streptophyta</taxon>
        <taxon>Embryophyta</taxon>
        <taxon>Tracheophyta</taxon>
        <taxon>Spermatophyta</taxon>
        <taxon>Magnoliopsida</taxon>
        <taxon>eudicotyledons</taxon>
        <taxon>Gunneridae</taxon>
        <taxon>Pentapetalae</taxon>
        <taxon>asterids</taxon>
        <taxon>lamiids</taxon>
        <taxon>Boraginales</taxon>
        <taxon>Boraginaceae</taxon>
        <taxon>Boraginoideae</taxon>
        <taxon>Lithospermeae</taxon>
        <taxon>Lithospermum</taxon>
    </lineage>
</organism>
<evidence type="ECO:0000256" key="8">
    <source>
        <dbReference type="ARBA" id="ARBA00022840"/>
    </source>
</evidence>
<evidence type="ECO:0000256" key="3">
    <source>
        <dbReference type="ARBA" id="ARBA00022679"/>
    </source>
</evidence>
<dbReference type="Proteomes" id="UP001454036">
    <property type="component" value="Unassembled WGS sequence"/>
</dbReference>
<dbReference type="EMBL" id="BAABME010002704">
    <property type="protein sequence ID" value="GAA0155752.1"/>
    <property type="molecule type" value="Genomic_DNA"/>
</dbReference>
<keyword evidence="17" id="KW-1185">Reference proteome</keyword>
<evidence type="ECO:0000313" key="17">
    <source>
        <dbReference type="Proteomes" id="UP001454036"/>
    </source>
</evidence>
<comment type="subcellular location">
    <subcellularLocation>
        <location evidence="1">Membrane</location>
        <topology evidence="1">Single-pass type I membrane protein</topology>
    </subcellularLocation>
</comment>
<dbReference type="InterPro" id="IPR008271">
    <property type="entry name" value="Ser/Thr_kinase_AS"/>
</dbReference>
<dbReference type="GO" id="GO:0016020">
    <property type="term" value="C:membrane"/>
    <property type="evidence" value="ECO:0007669"/>
    <property type="project" value="UniProtKB-SubCell"/>
</dbReference>
<evidence type="ECO:0000256" key="12">
    <source>
        <dbReference type="PROSITE-ProRule" id="PRU10141"/>
    </source>
</evidence>
<evidence type="ECO:0000256" key="1">
    <source>
        <dbReference type="ARBA" id="ARBA00004479"/>
    </source>
</evidence>
<sequence length="254" mass="28225">MTNSFKDKLGGGGYGFVYKGKLSDGRLVAVKVSKGKTIDGEDFINEVASISRTSHVNVVTLLGFCFQMNTRVPIFEFMPNGSLDKIVHFDIKPHNILLDEDFCPKISDFGLAKLSETKQSIFSSLSTRGTIGYIAPEVFCRNFGKVSHNSDVYSYGMMILEMVGVRTYNGGPVERSCQKYFPNWIYEHLQLGKDLAIQTSPFDRPSMSKVVDMLEDSVHFIQIPPTPFLYSPPPRTPHETSPDSPGESSSSVSQ</sequence>
<comment type="caution">
    <text evidence="16">The sequence shown here is derived from an EMBL/GenBank/DDBJ whole genome shotgun (WGS) entry which is preliminary data.</text>
</comment>
<evidence type="ECO:0000259" key="15">
    <source>
        <dbReference type="PROSITE" id="PS50011"/>
    </source>
</evidence>
<dbReference type="InterPro" id="IPR011009">
    <property type="entry name" value="Kinase-like_dom_sf"/>
</dbReference>
<keyword evidence="10" id="KW-0472">Membrane</keyword>
<evidence type="ECO:0000256" key="6">
    <source>
        <dbReference type="ARBA" id="ARBA00022741"/>
    </source>
</evidence>
<accession>A0AAV3PVC3</accession>
<dbReference type="Gene3D" id="1.10.510.10">
    <property type="entry name" value="Transferase(Phosphotransferase) domain 1"/>
    <property type="match status" value="1"/>
</dbReference>
<dbReference type="AlphaFoldDB" id="A0AAV3PVC3"/>
<evidence type="ECO:0000256" key="13">
    <source>
        <dbReference type="RuleBase" id="RU000304"/>
    </source>
</evidence>
<gene>
    <name evidence="16" type="ORF">LIER_13410</name>
</gene>
<keyword evidence="9" id="KW-1133">Transmembrane helix</keyword>
<evidence type="ECO:0000256" key="14">
    <source>
        <dbReference type="SAM" id="MobiDB-lite"/>
    </source>
</evidence>
<name>A0AAV3PVC3_LITER</name>
<keyword evidence="5" id="KW-0732">Signal</keyword>
<evidence type="ECO:0000256" key="2">
    <source>
        <dbReference type="ARBA" id="ARBA00022527"/>
    </source>
</evidence>
<keyword evidence="3" id="KW-0808">Transferase</keyword>
<feature type="compositionally biased region" description="Low complexity" evidence="14">
    <location>
        <begin position="242"/>
        <end position="254"/>
    </location>
</feature>
<dbReference type="PANTHER" id="PTHR27009">
    <property type="entry name" value="RUST RESISTANCE KINASE LR10-RELATED"/>
    <property type="match status" value="1"/>
</dbReference>
<evidence type="ECO:0000256" key="10">
    <source>
        <dbReference type="ARBA" id="ARBA00023136"/>
    </source>
</evidence>
<evidence type="ECO:0000256" key="5">
    <source>
        <dbReference type="ARBA" id="ARBA00022729"/>
    </source>
</evidence>
<dbReference type="PROSITE" id="PS00107">
    <property type="entry name" value="PROTEIN_KINASE_ATP"/>
    <property type="match status" value="1"/>
</dbReference>
<dbReference type="InterPro" id="IPR000719">
    <property type="entry name" value="Prot_kinase_dom"/>
</dbReference>
<keyword evidence="8 12" id="KW-0067">ATP-binding</keyword>
<proteinExistence type="inferred from homology"/>
<feature type="domain" description="Protein kinase" evidence="15">
    <location>
        <begin position="3"/>
        <end position="254"/>
    </location>
</feature>
<dbReference type="InterPro" id="IPR017441">
    <property type="entry name" value="Protein_kinase_ATP_BS"/>
</dbReference>
<dbReference type="GO" id="GO:0005524">
    <property type="term" value="F:ATP binding"/>
    <property type="evidence" value="ECO:0007669"/>
    <property type="project" value="UniProtKB-UniRule"/>
</dbReference>
<evidence type="ECO:0000256" key="11">
    <source>
        <dbReference type="ARBA" id="ARBA00023180"/>
    </source>
</evidence>
<dbReference type="GO" id="GO:0004674">
    <property type="term" value="F:protein serine/threonine kinase activity"/>
    <property type="evidence" value="ECO:0007669"/>
    <property type="project" value="UniProtKB-KW"/>
</dbReference>
<keyword evidence="2 13" id="KW-0723">Serine/threonine-protein kinase</keyword>
<keyword evidence="4" id="KW-0812">Transmembrane</keyword>
<dbReference type="Gene3D" id="3.30.200.20">
    <property type="entry name" value="Phosphorylase Kinase, domain 1"/>
    <property type="match status" value="1"/>
</dbReference>
<dbReference type="SMART" id="SM00220">
    <property type="entry name" value="S_TKc"/>
    <property type="match status" value="1"/>
</dbReference>
<evidence type="ECO:0000313" key="16">
    <source>
        <dbReference type="EMBL" id="GAA0155752.1"/>
    </source>
</evidence>
<dbReference type="SUPFAM" id="SSF56112">
    <property type="entry name" value="Protein kinase-like (PK-like)"/>
    <property type="match status" value="1"/>
</dbReference>
<feature type="binding site" evidence="12">
    <location>
        <position position="31"/>
    </location>
    <ligand>
        <name>ATP</name>
        <dbReference type="ChEBI" id="CHEBI:30616"/>
    </ligand>
</feature>
<dbReference type="PROSITE" id="PS50011">
    <property type="entry name" value="PROTEIN_KINASE_DOM"/>
    <property type="match status" value="1"/>
</dbReference>
<comment type="similarity">
    <text evidence="13">Belongs to the protein kinase superfamily.</text>
</comment>
<dbReference type="PROSITE" id="PS00108">
    <property type="entry name" value="PROTEIN_KINASE_ST"/>
    <property type="match status" value="1"/>
</dbReference>
<protein>
    <recommendedName>
        <fullName evidence="15">Protein kinase domain-containing protein</fullName>
    </recommendedName>
</protein>
<dbReference type="InterPro" id="IPR045874">
    <property type="entry name" value="LRK10/LRL21-25-like"/>
</dbReference>
<keyword evidence="11" id="KW-0325">Glycoprotein</keyword>
<feature type="region of interest" description="Disordered" evidence="14">
    <location>
        <begin position="227"/>
        <end position="254"/>
    </location>
</feature>
<evidence type="ECO:0000256" key="9">
    <source>
        <dbReference type="ARBA" id="ARBA00022989"/>
    </source>
</evidence>
<keyword evidence="6 12" id="KW-0547">Nucleotide-binding</keyword>
<evidence type="ECO:0000256" key="4">
    <source>
        <dbReference type="ARBA" id="ARBA00022692"/>
    </source>
</evidence>
<evidence type="ECO:0000256" key="7">
    <source>
        <dbReference type="ARBA" id="ARBA00022777"/>
    </source>
</evidence>
<dbReference type="Pfam" id="PF00069">
    <property type="entry name" value="Pkinase"/>
    <property type="match status" value="1"/>
</dbReference>
<reference evidence="16 17" key="1">
    <citation type="submission" date="2024-01" db="EMBL/GenBank/DDBJ databases">
        <title>The complete chloroplast genome sequence of Lithospermum erythrorhizon: insights into the phylogenetic relationship among Boraginaceae species and the maternal lineages of purple gromwells.</title>
        <authorList>
            <person name="Okada T."/>
            <person name="Watanabe K."/>
        </authorList>
    </citation>
    <scope>NUCLEOTIDE SEQUENCE [LARGE SCALE GENOMIC DNA]</scope>
</reference>
<keyword evidence="7" id="KW-0418">Kinase</keyword>